<reference evidence="1 2" key="1">
    <citation type="submission" date="2024-05" db="EMBL/GenBank/DDBJ databases">
        <authorList>
            <person name="Wallberg A."/>
        </authorList>
    </citation>
    <scope>NUCLEOTIDE SEQUENCE [LARGE SCALE GENOMIC DNA]</scope>
</reference>
<sequence length="217" mass="24068">DCNKVLTIYGMSNLVNEDDNALNLMDPYQHNSRTIIWEKVMRGDFKLPPSKSFYSNSIDEDVKAEEDYDYANEVHDGPSYQVNKKINKIANNPHPYAVRVPAPAKIAAAYASSVTASKSSRTSLDIIEENRTENSDIVVGSSHPYAVKMLPGATKPEPVPVGIKASGDYEPMMMASQVQEVRVLPPTLTILKRARRTAGDEFPDEEMHALLSQVIQS</sequence>
<dbReference type="EMBL" id="CAXKWB010108823">
    <property type="protein sequence ID" value="CAL4230962.1"/>
    <property type="molecule type" value="Genomic_DNA"/>
</dbReference>
<organism evidence="1 2">
    <name type="scientific">Meganyctiphanes norvegica</name>
    <name type="common">Northern krill</name>
    <name type="synonym">Thysanopoda norvegica</name>
    <dbReference type="NCBI Taxonomy" id="48144"/>
    <lineage>
        <taxon>Eukaryota</taxon>
        <taxon>Metazoa</taxon>
        <taxon>Ecdysozoa</taxon>
        <taxon>Arthropoda</taxon>
        <taxon>Crustacea</taxon>
        <taxon>Multicrustacea</taxon>
        <taxon>Malacostraca</taxon>
        <taxon>Eumalacostraca</taxon>
        <taxon>Eucarida</taxon>
        <taxon>Euphausiacea</taxon>
        <taxon>Euphausiidae</taxon>
        <taxon>Meganyctiphanes</taxon>
    </lineage>
</organism>
<name>A0AAV2SRU4_MEGNR</name>
<dbReference type="Proteomes" id="UP001497623">
    <property type="component" value="Unassembled WGS sequence"/>
</dbReference>
<feature type="non-terminal residue" evidence="1">
    <location>
        <position position="1"/>
    </location>
</feature>
<accession>A0AAV2SRU4</accession>
<protein>
    <submittedName>
        <fullName evidence="1">Uncharacterized protein</fullName>
    </submittedName>
</protein>
<keyword evidence="2" id="KW-1185">Reference proteome</keyword>
<proteinExistence type="predicted"/>
<evidence type="ECO:0000313" key="1">
    <source>
        <dbReference type="EMBL" id="CAL4230962.1"/>
    </source>
</evidence>
<dbReference type="AlphaFoldDB" id="A0AAV2SRU4"/>
<comment type="caution">
    <text evidence="1">The sequence shown here is derived from an EMBL/GenBank/DDBJ whole genome shotgun (WGS) entry which is preliminary data.</text>
</comment>
<evidence type="ECO:0000313" key="2">
    <source>
        <dbReference type="Proteomes" id="UP001497623"/>
    </source>
</evidence>
<gene>
    <name evidence="1" type="ORF">MNOR_LOCUS39780</name>
</gene>